<gene>
    <name evidence="1" type="ORF">DSJ38_11655</name>
</gene>
<dbReference type="Proteomes" id="UP000256381">
    <property type="component" value="Unassembled WGS sequence"/>
</dbReference>
<feature type="non-terminal residue" evidence="1">
    <location>
        <position position="63"/>
    </location>
</feature>
<comment type="caution">
    <text evidence="1">The sequence shown here is derived from an EMBL/GenBank/DDBJ whole genome shotgun (WGS) entry which is preliminary data.</text>
</comment>
<evidence type="ECO:0000313" key="1">
    <source>
        <dbReference type="EMBL" id="REQ51764.1"/>
    </source>
</evidence>
<organism evidence="1 2">
    <name type="scientific">Mycobacterium tuberculosis</name>
    <dbReference type="NCBI Taxonomy" id="1773"/>
    <lineage>
        <taxon>Bacteria</taxon>
        <taxon>Bacillati</taxon>
        <taxon>Actinomycetota</taxon>
        <taxon>Actinomycetes</taxon>
        <taxon>Mycobacteriales</taxon>
        <taxon>Mycobacteriaceae</taxon>
        <taxon>Mycobacterium</taxon>
        <taxon>Mycobacterium tuberculosis complex</taxon>
    </lineage>
</organism>
<proteinExistence type="predicted"/>
<reference evidence="1 2" key="1">
    <citation type="journal article" date="2017" name="N. Engl. J. Med.">
        <title>Transmission of Extensively Drug-Resistant Tuberculosis in South Africa.</title>
        <authorList>
            <person name="Shah N.S."/>
            <person name="Auld S.C."/>
            <person name="Brust J.C."/>
            <person name="Mathema B."/>
            <person name="Ismail N."/>
            <person name="Moodley P."/>
            <person name="Mlisana K."/>
            <person name="Allana S."/>
            <person name="Campbell A."/>
            <person name="Mthiyane T."/>
            <person name="Morris N."/>
            <person name="Mpangase P."/>
            <person name="van der Meulen H."/>
            <person name="Omar S.V."/>
            <person name="Brown T.S."/>
            <person name="Narechania A."/>
            <person name="Shaskina E."/>
            <person name="Kapwata T."/>
            <person name="Kreiswirth B."/>
            <person name="Gandhi N.R."/>
        </authorList>
    </citation>
    <scope>NUCLEOTIDE SEQUENCE [LARGE SCALE GENOMIC DNA]</scope>
    <source>
        <strain evidence="1 2">32301_S10</strain>
    </source>
</reference>
<evidence type="ECO:0000313" key="2">
    <source>
        <dbReference type="Proteomes" id="UP000256381"/>
    </source>
</evidence>
<name>A0ABD7H9V7_MYCTX</name>
<accession>A0ABD7H9V7</accession>
<sequence length="63" mass="7079">MSGQMTPCRSPVWTGHMCILLRRLCKVHPVPAIIGESFLGRWQCEQNYRGVDTSCGGCRWGLV</sequence>
<dbReference type="EMBL" id="QTBD01000151">
    <property type="protein sequence ID" value="REQ51764.1"/>
    <property type="molecule type" value="Genomic_DNA"/>
</dbReference>
<dbReference type="AlphaFoldDB" id="A0ABD7H9V7"/>
<protein>
    <submittedName>
        <fullName evidence="1">Uncharacterized protein</fullName>
    </submittedName>
</protein>